<organism evidence="13 14">
    <name type="scientific">Thiomicrospira cyclica (strain DSM 14477 / JCM 11371 / ALM1)</name>
    <name type="common">Thioalkalimicrobium cyclicum</name>
    <dbReference type="NCBI Taxonomy" id="717773"/>
    <lineage>
        <taxon>Bacteria</taxon>
        <taxon>Pseudomonadati</taxon>
        <taxon>Pseudomonadota</taxon>
        <taxon>Gammaproteobacteria</taxon>
        <taxon>Thiotrichales</taxon>
        <taxon>Piscirickettsiaceae</taxon>
        <taxon>Thiomicrospira</taxon>
    </lineage>
</organism>
<dbReference type="eggNOG" id="COG1862">
    <property type="taxonomic scope" value="Bacteria"/>
</dbReference>
<dbReference type="GO" id="GO:0005886">
    <property type="term" value="C:plasma membrane"/>
    <property type="evidence" value="ECO:0007669"/>
    <property type="project" value="UniProtKB-SubCell"/>
</dbReference>
<dbReference type="OrthoDB" id="9811406at2"/>
<evidence type="ECO:0000256" key="6">
    <source>
        <dbReference type="ARBA" id="ARBA00022692"/>
    </source>
</evidence>
<evidence type="ECO:0000313" key="13">
    <source>
        <dbReference type="EMBL" id="AEG31755.1"/>
    </source>
</evidence>
<evidence type="ECO:0000256" key="9">
    <source>
        <dbReference type="ARBA" id="ARBA00023010"/>
    </source>
</evidence>
<accession>F6DD19</accession>
<sequence>MDFFISNAMAEGGGSGGAGWEGLIPLILLFVIFYFLLIRPQQKKVKDHRKLVGEVQKGDEVITYGGIGGKIRDLDEAFCELEIAPNVIVKLDRQNIARLLPKGTLKTAGIAGKSADTDAKVDTKAEVQAAESADSTSTETKETK</sequence>
<evidence type="ECO:0000256" key="3">
    <source>
        <dbReference type="ARBA" id="ARBA00014962"/>
    </source>
</evidence>
<keyword evidence="7" id="KW-0653">Protein transport</keyword>
<dbReference type="NCBIfam" id="TIGR00739">
    <property type="entry name" value="yajC"/>
    <property type="match status" value="1"/>
</dbReference>
<feature type="region of interest" description="Disordered" evidence="11">
    <location>
        <begin position="112"/>
        <end position="144"/>
    </location>
</feature>
<evidence type="ECO:0000256" key="11">
    <source>
        <dbReference type="SAM" id="MobiDB-lite"/>
    </source>
</evidence>
<keyword evidence="4" id="KW-0813">Transport</keyword>
<dbReference type="SMART" id="SM01323">
    <property type="entry name" value="YajC"/>
    <property type="match status" value="1"/>
</dbReference>
<dbReference type="KEGG" id="tcy:Thicy_0988"/>
<comment type="subcellular location">
    <subcellularLocation>
        <location evidence="1">Cell membrane</location>
        <topology evidence="1">Single-pass membrane protein</topology>
    </subcellularLocation>
</comment>
<evidence type="ECO:0000256" key="12">
    <source>
        <dbReference type="SAM" id="Phobius"/>
    </source>
</evidence>
<dbReference type="Pfam" id="PF02699">
    <property type="entry name" value="YajC"/>
    <property type="match status" value="1"/>
</dbReference>
<evidence type="ECO:0000256" key="2">
    <source>
        <dbReference type="ARBA" id="ARBA00006742"/>
    </source>
</evidence>
<dbReference type="STRING" id="717773.Thicy_0988"/>
<reference evidence="13 14" key="1">
    <citation type="submission" date="2011-05" db="EMBL/GenBank/DDBJ databases">
        <title>Complete sequence of Thioalkalimicrobium cyclicum ALM1.</title>
        <authorList>
            <consortium name="US DOE Joint Genome Institute"/>
            <person name="Lucas S."/>
            <person name="Han J."/>
            <person name="Lapidus A."/>
            <person name="Cheng J.-F."/>
            <person name="Goodwin L."/>
            <person name="Pitluck S."/>
            <person name="Peters L."/>
            <person name="Mikhailova N."/>
            <person name="Davenport K."/>
            <person name="Han C."/>
            <person name="Tapia R."/>
            <person name="Land M."/>
            <person name="Hauser L."/>
            <person name="Kyrpides N."/>
            <person name="Ivanova N."/>
            <person name="Pagani I."/>
            <person name="Kappler U."/>
            <person name="Woyke T."/>
        </authorList>
    </citation>
    <scope>NUCLEOTIDE SEQUENCE [LARGE SCALE GENOMIC DNA]</scope>
    <source>
        <strain evidence="14">DSM 14477 / JCM 11371 / ALM1</strain>
    </source>
</reference>
<dbReference type="GO" id="GO:0015031">
    <property type="term" value="P:protein transport"/>
    <property type="evidence" value="ECO:0007669"/>
    <property type="project" value="UniProtKB-KW"/>
</dbReference>
<proteinExistence type="inferred from homology"/>
<evidence type="ECO:0000256" key="7">
    <source>
        <dbReference type="ARBA" id="ARBA00022927"/>
    </source>
</evidence>
<keyword evidence="5" id="KW-1003">Cell membrane</keyword>
<keyword evidence="8 12" id="KW-1133">Transmembrane helix</keyword>
<dbReference type="InterPro" id="IPR003849">
    <property type="entry name" value="Preprotein_translocase_YajC"/>
</dbReference>
<evidence type="ECO:0000256" key="10">
    <source>
        <dbReference type="ARBA" id="ARBA00023136"/>
    </source>
</evidence>
<dbReference type="PANTHER" id="PTHR33909:SF1">
    <property type="entry name" value="SEC TRANSLOCON ACCESSORY COMPLEX SUBUNIT YAJC"/>
    <property type="match status" value="1"/>
</dbReference>
<name>F6DD19_THICA</name>
<dbReference type="PRINTS" id="PR01853">
    <property type="entry name" value="YAJCTRNLCASE"/>
</dbReference>
<feature type="transmembrane region" description="Helical" evidence="12">
    <location>
        <begin position="20"/>
        <end position="38"/>
    </location>
</feature>
<dbReference type="RefSeq" id="WP_013835532.1">
    <property type="nucleotide sequence ID" value="NC_015581.1"/>
</dbReference>
<dbReference type="Proteomes" id="UP000009232">
    <property type="component" value="Chromosome"/>
</dbReference>
<evidence type="ECO:0000256" key="5">
    <source>
        <dbReference type="ARBA" id="ARBA00022475"/>
    </source>
</evidence>
<dbReference type="EMBL" id="CP002776">
    <property type="protein sequence ID" value="AEG31755.1"/>
    <property type="molecule type" value="Genomic_DNA"/>
</dbReference>
<evidence type="ECO:0000256" key="1">
    <source>
        <dbReference type="ARBA" id="ARBA00004162"/>
    </source>
</evidence>
<evidence type="ECO:0000256" key="8">
    <source>
        <dbReference type="ARBA" id="ARBA00022989"/>
    </source>
</evidence>
<evidence type="ECO:0000313" key="14">
    <source>
        <dbReference type="Proteomes" id="UP000009232"/>
    </source>
</evidence>
<protein>
    <recommendedName>
        <fullName evidence="3">Sec translocon accessory complex subunit YajC</fullName>
    </recommendedName>
</protein>
<comment type="similarity">
    <text evidence="2">Belongs to the YajC family.</text>
</comment>
<keyword evidence="6 12" id="KW-0812">Transmembrane</keyword>
<evidence type="ECO:0000256" key="4">
    <source>
        <dbReference type="ARBA" id="ARBA00022448"/>
    </source>
</evidence>
<dbReference type="HOGENOM" id="CLU_116157_2_1_6"/>
<keyword evidence="10 12" id="KW-0472">Membrane</keyword>
<gene>
    <name evidence="13" type="ordered locus">Thicy_0988</name>
</gene>
<dbReference type="PANTHER" id="PTHR33909">
    <property type="entry name" value="SEC TRANSLOCON ACCESSORY COMPLEX SUBUNIT YAJC"/>
    <property type="match status" value="1"/>
</dbReference>
<feature type="compositionally biased region" description="Basic and acidic residues" evidence="11">
    <location>
        <begin position="115"/>
        <end position="125"/>
    </location>
</feature>
<keyword evidence="9" id="KW-0811">Translocation</keyword>
<keyword evidence="14" id="KW-1185">Reference proteome</keyword>
<dbReference type="AlphaFoldDB" id="F6DD19"/>